<name>A0A0E9S6F9_ANGAN</name>
<feature type="compositionally biased region" description="Basic and acidic residues" evidence="1">
    <location>
        <begin position="35"/>
        <end position="45"/>
    </location>
</feature>
<reference evidence="2" key="2">
    <citation type="journal article" date="2015" name="Fish Shellfish Immunol.">
        <title>Early steps in the European eel (Anguilla anguilla)-Vibrio vulnificus interaction in the gills: Role of the RtxA13 toxin.</title>
        <authorList>
            <person name="Callol A."/>
            <person name="Pajuelo D."/>
            <person name="Ebbesson L."/>
            <person name="Teles M."/>
            <person name="MacKenzie S."/>
            <person name="Amaro C."/>
        </authorList>
    </citation>
    <scope>NUCLEOTIDE SEQUENCE</scope>
</reference>
<organism evidence="2">
    <name type="scientific">Anguilla anguilla</name>
    <name type="common">European freshwater eel</name>
    <name type="synonym">Muraena anguilla</name>
    <dbReference type="NCBI Taxonomy" id="7936"/>
    <lineage>
        <taxon>Eukaryota</taxon>
        <taxon>Metazoa</taxon>
        <taxon>Chordata</taxon>
        <taxon>Craniata</taxon>
        <taxon>Vertebrata</taxon>
        <taxon>Euteleostomi</taxon>
        <taxon>Actinopterygii</taxon>
        <taxon>Neopterygii</taxon>
        <taxon>Teleostei</taxon>
        <taxon>Anguilliformes</taxon>
        <taxon>Anguillidae</taxon>
        <taxon>Anguilla</taxon>
    </lineage>
</organism>
<protein>
    <submittedName>
        <fullName evidence="2">Uncharacterized protein</fullName>
    </submittedName>
</protein>
<feature type="region of interest" description="Disordered" evidence="1">
    <location>
        <begin position="1"/>
        <end position="53"/>
    </location>
</feature>
<dbReference type="AlphaFoldDB" id="A0A0E9S6F9"/>
<accession>A0A0E9S6F9</accession>
<dbReference type="EMBL" id="GBXM01071805">
    <property type="protein sequence ID" value="JAH36772.1"/>
    <property type="molecule type" value="Transcribed_RNA"/>
</dbReference>
<proteinExistence type="predicted"/>
<reference evidence="2" key="1">
    <citation type="submission" date="2014-11" db="EMBL/GenBank/DDBJ databases">
        <authorList>
            <person name="Amaro Gonzalez C."/>
        </authorList>
    </citation>
    <scope>NUCLEOTIDE SEQUENCE</scope>
</reference>
<sequence length="100" mass="10929">MEDAHRNPATGGRRPHALLKLPERSPDPASAVSHDWTRSPQRPEAHTTSNPLPLRIYRRTVAGSAGVHSGPLGENRALFVTGRQCGFSPLSARKWDAELT</sequence>
<evidence type="ECO:0000256" key="1">
    <source>
        <dbReference type="SAM" id="MobiDB-lite"/>
    </source>
</evidence>
<evidence type="ECO:0000313" key="2">
    <source>
        <dbReference type="EMBL" id="JAH36772.1"/>
    </source>
</evidence>